<feature type="domain" description="Flagellar hook-associated protein 2 C-terminal" evidence="10">
    <location>
        <begin position="227"/>
        <end position="478"/>
    </location>
</feature>
<evidence type="ECO:0000259" key="9">
    <source>
        <dbReference type="Pfam" id="PF02465"/>
    </source>
</evidence>
<accession>A0AA36LSB6</accession>
<dbReference type="GO" id="GO:0005576">
    <property type="term" value="C:extracellular region"/>
    <property type="evidence" value="ECO:0007669"/>
    <property type="project" value="UniProtKB-SubCell"/>
</dbReference>
<dbReference type="InterPro" id="IPR003481">
    <property type="entry name" value="FliD_N"/>
</dbReference>
<keyword evidence="11" id="KW-0282">Flagellum</keyword>
<comment type="function">
    <text evidence="7">Required for morphogenesis and for the elongation of the flagellar filament by facilitating polymerization of the flagellin monomers at the tip of growing filament. Forms a capping structure, which prevents flagellin subunits (transported through the central channel of the flagellum) from leaking out without polymerization at the distal end.</text>
</comment>
<comment type="function">
    <text evidence="6">Required for the morphogenesis and for the elongation of the flagellar filament by facilitating polymerization of the flagellin monomers at the tip of growing filament. Forms a capping structure, which prevents flagellin subunits (transported through the central channel of the flagellum) from leaking out without polymerization at the distal end.</text>
</comment>
<dbReference type="GO" id="GO:0071973">
    <property type="term" value="P:bacterial-type flagellum-dependent cell motility"/>
    <property type="evidence" value="ECO:0007669"/>
    <property type="project" value="TreeGrafter"/>
</dbReference>
<dbReference type="EMBL" id="CQBM01000017">
    <property type="protein sequence ID" value="CNI69189.1"/>
    <property type="molecule type" value="Genomic_DNA"/>
</dbReference>
<evidence type="ECO:0000256" key="1">
    <source>
        <dbReference type="ARBA" id="ARBA00009764"/>
    </source>
</evidence>
<comment type="caution">
    <text evidence="11">The sequence shown here is derived from an EMBL/GenBank/DDBJ whole genome shotgun (WGS) entry which is preliminary data.</text>
</comment>
<evidence type="ECO:0000256" key="3">
    <source>
        <dbReference type="ARBA" id="ARBA00016246"/>
    </source>
</evidence>
<dbReference type="Proteomes" id="UP000040841">
    <property type="component" value="Unassembled WGS sequence"/>
</dbReference>
<organism evidence="11 12">
    <name type="scientific">Yersinia mollaretii</name>
    <dbReference type="NCBI Taxonomy" id="33060"/>
    <lineage>
        <taxon>Bacteria</taxon>
        <taxon>Pseudomonadati</taxon>
        <taxon>Pseudomonadota</taxon>
        <taxon>Gammaproteobacteria</taxon>
        <taxon>Enterobacterales</taxon>
        <taxon>Yersiniaceae</taxon>
        <taxon>Yersinia</taxon>
    </lineage>
</organism>
<evidence type="ECO:0000259" key="10">
    <source>
        <dbReference type="Pfam" id="PF07195"/>
    </source>
</evidence>
<dbReference type="InterPro" id="IPR040026">
    <property type="entry name" value="FliD"/>
</dbReference>
<dbReference type="Pfam" id="PF02465">
    <property type="entry name" value="FliD_N"/>
    <property type="match status" value="1"/>
</dbReference>
<dbReference type="RefSeq" id="WP_049679309.1">
    <property type="nucleotide sequence ID" value="NZ_CABMMJ010000017.1"/>
</dbReference>
<protein>
    <recommendedName>
        <fullName evidence="3 7">Flagellar hook-associated protein 2</fullName>
        <shortName evidence="7">HAP2</shortName>
    </recommendedName>
    <alternativeName>
        <fullName evidence="7">Flagellar cap protein</fullName>
    </alternativeName>
</protein>
<dbReference type="AlphaFoldDB" id="A0AA36LSB6"/>
<keyword evidence="4" id="KW-0175">Coiled coil</keyword>
<dbReference type="PANTHER" id="PTHR30288:SF0">
    <property type="entry name" value="FLAGELLAR HOOK-ASSOCIATED PROTEIN 2"/>
    <property type="match status" value="1"/>
</dbReference>
<dbReference type="InterPro" id="IPR010809">
    <property type="entry name" value="FliD_C"/>
</dbReference>
<keyword evidence="11" id="KW-0969">Cilium</keyword>
<reference evidence="11 12" key="1">
    <citation type="submission" date="2015-03" db="EMBL/GenBank/DDBJ databases">
        <authorList>
            <consortium name="Pathogen Informatics"/>
            <person name="Murphy D."/>
        </authorList>
    </citation>
    <scope>NUCLEOTIDE SEQUENCE [LARGE SCALE GENOMIC DNA]</scope>
    <source>
        <strain evidence="11 12">FE82747</strain>
    </source>
</reference>
<feature type="region of interest" description="Disordered" evidence="8">
    <location>
        <begin position="181"/>
        <end position="201"/>
    </location>
</feature>
<evidence type="ECO:0000256" key="8">
    <source>
        <dbReference type="SAM" id="MobiDB-lite"/>
    </source>
</evidence>
<comment type="subunit">
    <text evidence="2 7">Homopentamer.</text>
</comment>
<dbReference type="PANTHER" id="PTHR30288">
    <property type="entry name" value="FLAGELLAR CAP/ASSEMBLY PROTEIN FLID"/>
    <property type="match status" value="1"/>
</dbReference>
<comment type="similarity">
    <text evidence="1 7">Belongs to the FliD family.</text>
</comment>
<dbReference type="Pfam" id="PF07195">
    <property type="entry name" value="FliD_C"/>
    <property type="match status" value="1"/>
</dbReference>
<dbReference type="GO" id="GO:0009424">
    <property type="term" value="C:bacterial-type flagellum hook"/>
    <property type="evidence" value="ECO:0007669"/>
    <property type="project" value="UniProtKB-UniRule"/>
</dbReference>
<feature type="domain" description="Flagellar hook-associated protein 2 N-terminal" evidence="9">
    <location>
        <begin position="11"/>
        <end position="104"/>
    </location>
</feature>
<keyword evidence="11" id="KW-0966">Cell projection</keyword>
<evidence type="ECO:0000256" key="6">
    <source>
        <dbReference type="ARBA" id="ARBA00025175"/>
    </source>
</evidence>
<proteinExistence type="inferred from homology"/>
<evidence type="ECO:0000256" key="5">
    <source>
        <dbReference type="ARBA" id="ARBA00023143"/>
    </source>
</evidence>
<name>A0AA36LSB6_YERMO</name>
<keyword evidence="5 7" id="KW-0975">Bacterial flagellum</keyword>
<keyword evidence="7" id="KW-0964">Secreted</keyword>
<evidence type="ECO:0000256" key="7">
    <source>
        <dbReference type="RuleBase" id="RU362066"/>
    </source>
</evidence>
<evidence type="ECO:0000313" key="11">
    <source>
        <dbReference type="EMBL" id="CNI69189.1"/>
    </source>
</evidence>
<evidence type="ECO:0000313" key="12">
    <source>
        <dbReference type="Proteomes" id="UP000040841"/>
    </source>
</evidence>
<evidence type="ECO:0000256" key="4">
    <source>
        <dbReference type="ARBA" id="ARBA00023054"/>
    </source>
</evidence>
<comment type="subcellular location">
    <subcellularLocation>
        <location evidence="7">Secreted</location>
    </subcellularLocation>
    <subcellularLocation>
        <location evidence="7">Bacterial flagellum</location>
    </subcellularLocation>
</comment>
<dbReference type="GO" id="GO:0007155">
    <property type="term" value="P:cell adhesion"/>
    <property type="evidence" value="ECO:0007669"/>
    <property type="project" value="InterPro"/>
</dbReference>
<evidence type="ECO:0000256" key="2">
    <source>
        <dbReference type="ARBA" id="ARBA00011255"/>
    </source>
</evidence>
<dbReference type="GO" id="GO:0009421">
    <property type="term" value="C:bacterial-type flagellum filament cap"/>
    <property type="evidence" value="ECO:0007669"/>
    <property type="project" value="InterPro"/>
</dbReference>
<sequence>MASLSSLGIGSGIDTATMLEQIKVGEQTRLKPYTIMQNSYKLKVSAWGGISSSLSALQGSVKKLTSDAFNTLTVSSNKAFTATATSEANADTHSVTISQLATAHKIKTDGVDSADEMLGESNDGTRTITITTGDGKTTKVELKDDETSLNQIAKAVNKQDSNVSASVQRTDDGYQLVFTSKNTGSDGEMSVSVEGDDTLGGKLNYKEDDAGNKEGDPDKGMQQVTKALDATLIVDGSKYTRSSNNISDIIPGVTLVLKQVSESDTTTGEKIPEQMTLTRDTSAIKSSVKDFVDKYNALLKLTSEASKYVPNKTAGLSDSDVATQNAQNGALMGDSILRGMVGDFRSAVNGVYGDPSADYGSLADIGVKIDPATGQMTLNESKLDEAIADNPDGIADMFIGRGEKEGLATSLSATITEYLGDPDTKTDGIIKTSTEGLDAQIKLMDTQIEKTQKLIDNQVERYRVQFQNLDTTMSKLNSISNQLSSILATL</sequence>
<gene>
    <name evidence="11" type="primary">fliD_2</name>
    <name evidence="11" type="ORF">ERS008502_03999</name>
</gene>